<evidence type="ECO:0000313" key="2">
    <source>
        <dbReference type="EMBL" id="RUT35076.1"/>
    </source>
</evidence>
<dbReference type="Pfam" id="PF13160">
    <property type="entry name" value="DUF3995"/>
    <property type="match status" value="1"/>
</dbReference>
<reference evidence="2 3" key="1">
    <citation type="journal article" date="2016" name="Int. J. Syst. Evol. Microbiol.">
        <title>Arsenicitalea aurantiaca gen. nov., sp. nov., a new member of the family Hyphomicrobiaceae, isolated from high-arsenic sediment.</title>
        <authorList>
            <person name="Mu Y."/>
            <person name="Zhou L."/>
            <person name="Zeng X.C."/>
            <person name="Liu L."/>
            <person name="Pan Y."/>
            <person name="Chen X."/>
            <person name="Wang J."/>
            <person name="Li S."/>
            <person name="Li W.J."/>
            <person name="Wang Y."/>
        </authorList>
    </citation>
    <scope>NUCLEOTIDE SEQUENCE [LARGE SCALE GENOMIC DNA]</scope>
    <source>
        <strain evidence="2 3">42-50</strain>
    </source>
</reference>
<gene>
    <name evidence="2" type="ORF">EMQ25_03745</name>
</gene>
<feature type="transmembrane region" description="Helical" evidence="1">
    <location>
        <begin position="122"/>
        <end position="140"/>
    </location>
</feature>
<dbReference type="AlphaFoldDB" id="A0A433XLW7"/>
<comment type="caution">
    <text evidence="2">The sequence shown here is derived from an EMBL/GenBank/DDBJ whole genome shotgun (WGS) entry which is preliminary data.</text>
</comment>
<name>A0A433XLW7_9HYPH</name>
<dbReference type="OrthoDB" id="344976at2"/>
<keyword evidence="3" id="KW-1185">Reference proteome</keyword>
<keyword evidence="1" id="KW-0812">Transmembrane</keyword>
<proteinExistence type="predicted"/>
<dbReference type="EMBL" id="RZNJ01000001">
    <property type="protein sequence ID" value="RUT35076.1"/>
    <property type="molecule type" value="Genomic_DNA"/>
</dbReference>
<dbReference type="InterPro" id="IPR025058">
    <property type="entry name" value="DUF3995"/>
</dbReference>
<feature type="transmembrane region" description="Helical" evidence="1">
    <location>
        <begin position="81"/>
        <end position="102"/>
    </location>
</feature>
<protein>
    <submittedName>
        <fullName evidence="2">DUF3995 domain-containing protein</fullName>
    </submittedName>
</protein>
<sequence>MSMLVAALIFVPLLAAALALLLWSFGASWPIRDRALLAATMRGAPGATAMWPKTLSFLLFLVALALGVLSLALADHDGGGWVLTLTGAVIGIVFLARGVLGYTEGWKARTPNEPFRTLDRKTYSPVCLVIGTGFVVLALMRLL</sequence>
<feature type="transmembrane region" description="Helical" evidence="1">
    <location>
        <begin position="50"/>
        <end position="74"/>
    </location>
</feature>
<evidence type="ECO:0000313" key="3">
    <source>
        <dbReference type="Proteomes" id="UP000281547"/>
    </source>
</evidence>
<evidence type="ECO:0000256" key="1">
    <source>
        <dbReference type="SAM" id="Phobius"/>
    </source>
</evidence>
<keyword evidence="1" id="KW-1133">Transmembrane helix</keyword>
<accession>A0A433XLW7</accession>
<organism evidence="2 3">
    <name type="scientific">Arsenicitalea aurantiaca</name>
    <dbReference type="NCBI Taxonomy" id="1783274"/>
    <lineage>
        <taxon>Bacteria</taxon>
        <taxon>Pseudomonadati</taxon>
        <taxon>Pseudomonadota</taxon>
        <taxon>Alphaproteobacteria</taxon>
        <taxon>Hyphomicrobiales</taxon>
        <taxon>Devosiaceae</taxon>
        <taxon>Arsenicitalea</taxon>
    </lineage>
</organism>
<dbReference type="RefSeq" id="WP_127187196.1">
    <property type="nucleotide sequence ID" value="NZ_RZNJ01000001.1"/>
</dbReference>
<dbReference type="Proteomes" id="UP000281547">
    <property type="component" value="Unassembled WGS sequence"/>
</dbReference>
<keyword evidence="1" id="KW-0472">Membrane</keyword>